<accession>A0ABP8Y0Q5</accession>
<reference evidence="4" key="1">
    <citation type="journal article" date="2019" name="Int. J. Syst. Evol. Microbiol.">
        <title>The Global Catalogue of Microorganisms (GCM) 10K type strain sequencing project: providing services to taxonomists for standard genome sequencing and annotation.</title>
        <authorList>
            <consortium name="The Broad Institute Genomics Platform"/>
            <consortium name="The Broad Institute Genome Sequencing Center for Infectious Disease"/>
            <person name="Wu L."/>
            <person name="Ma J."/>
        </authorList>
    </citation>
    <scope>NUCLEOTIDE SEQUENCE [LARGE SCALE GENOMIC DNA]</scope>
    <source>
        <strain evidence="4">JCM 18531</strain>
    </source>
</reference>
<feature type="signal peptide" evidence="2">
    <location>
        <begin position="1"/>
        <end position="30"/>
    </location>
</feature>
<keyword evidence="2" id="KW-0732">Signal</keyword>
<evidence type="ECO:0000256" key="2">
    <source>
        <dbReference type="SAM" id="SignalP"/>
    </source>
</evidence>
<feature type="chain" id="PRO_5046809302" evidence="2">
    <location>
        <begin position="31"/>
        <end position="258"/>
    </location>
</feature>
<organism evidence="3 4">
    <name type="scientific">Nocardioides conyzicola</name>
    <dbReference type="NCBI Taxonomy" id="1651781"/>
    <lineage>
        <taxon>Bacteria</taxon>
        <taxon>Bacillati</taxon>
        <taxon>Actinomycetota</taxon>
        <taxon>Actinomycetes</taxon>
        <taxon>Propionibacteriales</taxon>
        <taxon>Nocardioidaceae</taxon>
        <taxon>Nocardioides</taxon>
    </lineage>
</organism>
<feature type="region of interest" description="Disordered" evidence="1">
    <location>
        <begin position="226"/>
        <end position="258"/>
    </location>
</feature>
<dbReference type="Pfam" id="PF17963">
    <property type="entry name" value="Big_9"/>
    <property type="match status" value="1"/>
</dbReference>
<comment type="caution">
    <text evidence="3">The sequence shown here is derived from an EMBL/GenBank/DDBJ whole genome shotgun (WGS) entry which is preliminary data.</text>
</comment>
<sequence>MRTSALVRVAAALTASLLAAPLLGSSPSHADEPALPVVVADTIALYPGQVGQVNVLTNDSSPDGDDLALCRFPEPSLVGNTMPAVVATDVSSLAEPGEVMVMTAPRARGTHVIDYYVCDHTHLVPAQLTVEIKAVAPVKVHKVAGKPGRLAVTNKNDKAIRFWYGDRRADKPDGKVSIPAGATRMVAVRRHTIVWIALIGGNHGKAALLSSPGIAGHGVVRGIKLRPGTELPRPPKSKPEPDFRSSAGARWLPRVRLP</sequence>
<dbReference type="Proteomes" id="UP001499974">
    <property type="component" value="Unassembled WGS sequence"/>
</dbReference>
<proteinExistence type="predicted"/>
<dbReference type="RefSeq" id="WP_345523789.1">
    <property type="nucleotide sequence ID" value="NZ_BAABKM010000005.1"/>
</dbReference>
<keyword evidence="4" id="KW-1185">Reference proteome</keyword>
<dbReference type="EMBL" id="BAABKM010000005">
    <property type="protein sequence ID" value="GAA4718665.1"/>
    <property type="molecule type" value="Genomic_DNA"/>
</dbReference>
<gene>
    <name evidence="3" type="ORF">GCM10023349_43290</name>
</gene>
<evidence type="ECO:0000256" key="1">
    <source>
        <dbReference type="SAM" id="MobiDB-lite"/>
    </source>
</evidence>
<protein>
    <submittedName>
        <fullName evidence="3">Uncharacterized protein</fullName>
    </submittedName>
</protein>
<evidence type="ECO:0000313" key="3">
    <source>
        <dbReference type="EMBL" id="GAA4718665.1"/>
    </source>
</evidence>
<evidence type="ECO:0000313" key="4">
    <source>
        <dbReference type="Proteomes" id="UP001499974"/>
    </source>
</evidence>
<name>A0ABP8Y0Q5_9ACTN</name>